<dbReference type="EMBL" id="RKQZ01000001">
    <property type="protein sequence ID" value="RPF22756.1"/>
    <property type="molecule type" value="Genomic_DNA"/>
</dbReference>
<evidence type="ECO:0000313" key="3">
    <source>
        <dbReference type="EMBL" id="RPF22756.1"/>
    </source>
</evidence>
<keyword evidence="2" id="KW-0472">Membrane</keyword>
<dbReference type="AlphaFoldDB" id="A0A3N4YTG6"/>
<dbReference type="RefSeq" id="WP_123815629.1">
    <property type="nucleotide sequence ID" value="NZ_RKQZ01000001.1"/>
</dbReference>
<gene>
    <name evidence="3" type="ORF">EDD34_3428</name>
</gene>
<feature type="region of interest" description="Disordered" evidence="1">
    <location>
        <begin position="78"/>
        <end position="107"/>
    </location>
</feature>
<evidence type="ECO:0000256" key="2">
    <source>
        <dbReference type="SAM" id="Phobius"/>
    </source>
</evidence>
<keyword evidence="2" id="KW-0812">Transmembrane</keyword>
<keyword evidence="4" id="KW-1185">Reference proteome</keyword>
<dbReference type="Proteomes" id="UP000280501">
    <property type="component" value="Unassembled WGS sequence"/>
</dbReference>
<reference evidence="3 4" key="1">
    <citation type="submission" date="2018-11" db="EMBL/GenBank/DDBJ databases">
        <title>Sequencing the genomes of 1000 actinobacteria strains.</title>
        <authorList>
            <person name="Klenk H.-P."/>
        </authorList>
    </citation>
    <scope>NUCLEOTIDE SEQUENCE [LARGE SCALE GENOMIC DNA]</scope>
    <source>
        <strain evidence="3 4">DSM 15700</strain>
    </source>
</reference>
<name>A0A3N4YTG6_9MICO</name>
<organism evidence="3 4">
    <name type="scientific">Myceligenerans xiligouense</name>
    <dbReference type="NCBI Taxonomy" id="253184"/>
    <lineage>
        <taxon>Bacteria</taxon>
        <taxon>Bacillati</taxon>
        <taxon>Actinomycetota</taxon>
        <taxon>Actinomycetes</taxon>
        <taxon>Micrococcales</taxon>
        <taxon>Promicromonosporaceae</taxon>
        <taxon>Myceligenerans</taxon>
    </lineage>
</organism>
<proteinExistence type="predicted"/>
<keyword evidence="2" id="KW-1133">Transmembrane helix</keyword>
<dbReference type="OrthoDB" id="5146912at2"/>
<comment type="caution">
    <text evidence="3">The sequence shown here is derived from an EMBL/GenBank/DDBJ whole genome shotgun (WGS) entry which is preliminary data.</text>
</comment>
<protein>
    <submittedName>
        <fullName evidence="3">Uncharacterized protein</fullName>
    </submittedName>
</protein>
<sequence>MNAPDQNSSFVQNLARMAGDLTPAVDAGAMAGAAIRRERNRRVVLTVAGCLAVLVAVSGAIGAAGTVYADRQQPLPASTVTATTTPSSGAASASPSTGPSEDAEPAAADAPVRYLRTGDGELPVMSGVKHGVTEGGGAPYLFGGLWYEVPPGGWAAIGDVSAGGKIGWARPDSQLALRSETTELSIDDVVADLELRNVVDVSGWTVPDRDSGAMTLEIEGADLVVIEPYKVVDDGTGSKVRPVKTRIRSGAEGWVVETRFPADADGDKMLRDFLGNLWLKDSGEPEWYVPMFTYPELGQIEHAIPAGWTRAKTGGLSYAYPERWTAEPRDESTFGELVEFRSDEVIAVEPHFADPEVRWNGYVESGDPGANFWPGWFDPSLEGTDEIEVPGADYAMVRVTEGPSLAGDEDLRSLSVDVRLHEEGDGNHSKVTLNFPGGAEGVELVRQVLGTLSYER</sequence>
<evidence type="ECO:0000256" key="1">
    <source>
        <dbReference type="SAM" id="MobiDB-lite"/>
    </source>
</evidence>
<evidence type="ECO:0000313" key="4">
    <source>
        <dbReference type="Proteomes" id="UP000280501"/>
    </source>
</evidence>
<accession>A0A3N4YTG6</accession>
<feature type="transmembrane region" description="Helical" evidence="2">
    <location>
        <begin position="43"/>
        <end position="69"/>
    </location>
</feature>